<comment type="similarity">
    <text evidence="2">Belongs to the ROK (NagC/XylR) family.</text>
</comment>
<dbReference type="SUPFAM" id="SSF46785">
    <property type="entry name" value="Winged helix' DNA-binding domain"/>
    <property type="match status" value="1"/>
</dbReference>
<dbReference type="InterPro" id="IPR000600">
    <property type="entry name" value="ROK"/>
</dbReference>
<evidence type="ECO:0000256" key="2">
    <source>
        <dbReference type="ARBA" id="ARBA00006479"/>
    </source>
</evidence>
<dbReference type="OrthoDB" id="9796533at2"/>
<dbReference type="Gene3D" id="3.30.420.40">
    <property type="match status" value="2"/>
</dbReference>
<dbReference type="RefSeq" id="WP_105958718.1">
    <property type="nucleotide sequence ID" value="NZ_PVNS01000005.1"/>
</dbReference>
<dbReference type="InterPro" id="IPR036388">
    <property type="entry name" value="WH-like_DNA-bd_sf"/>
</dbReference>
<sequence length="388" mass="42686">MANYQQEVKRTNKSIILKTIREQEPISRATLAQILHLTKATVSSLVEELIQEQYCCQTGPGRSSGGRRPLMLQFNEQAGYTISCDIGVNYILTVMTDLGGGILHEEMKPFDTNDFTRTVMEIRSMIDTCMKQMKESPFGLTGLAFGVPGLVSREGEILTTPNLDWTQSNIKAIFEDQFQVPVLVENEANAGAYGEKIFGAAQYKEEFLYISAGIGIGAGAVINGSLLRGTSGFFGEVGHTTIIDNGLPCRCGSHGCWEMYASEMALRAGAQMDKDTDMDTLLSRAAESNDVEKALHDVGYYLGVGLVNLIHTFNPQKIIIGSRLARVRQYLEEPMQQVVNERTMPQLAEGCEITFSMNDQYATVLGLTAFTIESFLDKQFESALSTSG</sequence>
<dbReference type="InterPro" id="IPR043129">
    <property type="entry name" value="ATPase_NBD"/>
</dbReference>
<dbReference type="CDD" id="cd24076">
    <property type="entry name" value="ASKHA_ATPase_ROK_BsXylR-like"/>
    <property type="match status" value="1"/>
</dbReference>
<name>A0A2P6MIC0_ALKUR</name>
<evidence type="ECO:0000256" key="1">
    <source>
        <dbReference type="ARBA" id="ARBA00002486"/>
    </source>
</evidence>
<dbReference type="SUPFAM" id="SSF53067">
    <property type="entry name" value="Actin-like ATPase domain"/>
    <property type="match status" value="1"/>
</dbReference>
<dbReference type="PANTHER" id="PTHR18964:SF149">
    <property type="entry name" value="BIFUNCTIONAL UDP-N-ACETYLGLUCOSAMINE 2-EPIMERASE_N-ACETYLMANNOSAMINE KINASE"/>
    <property type="match status" value="1"/>
</dbReference>
<dbReference type="PANTHER" id="PTHR18964">
    <property type="entry name" value="ROK (REPRESSOR, ORF, KINASE) FAMILY"/>
    <property type="match status" value="1"/>
</dbReference>
<organism evidence="4 5">
    <name type="scientific">Alkalicoccus urumqiensis</name>
    <name type="common">Bacillus urumqiensis</name>
    <dbReference type="NCBI Taxonomy" id="1548213"/>
    <lineage>
        <taxon>Bacteria</taxon>
        <taxon>Bacillati</taxon>
        <taxon>Bacillota</taxon>
        <taxon>Bacilli</taxon>
        <taxon>Bacillales</taxon>
        <taxon>Bacillaceae</taxon>
        <taxon>Alkalicoccus</taxon>
    </lineage>
</organism>
<comment type="caution">
    <text evidence="4">The sequence shown here is derived from an EMBL/GenBank/DDBJ whole genome shotgun (WGS) entry which is preliminary data.</text>
</comment>
<dbReference type="Proteomes" id="UP000243650">
    <property type="component" value="Unassembled WGS sequence"/>
</dbReference>
<gene>
    <name evidence="4" type="ORF">C6I21_06955</name>
</gene>
<keyword evidence="3" id="KW-0859">Xylose metabolism</keyword>
<protein>
    <submittedName>
        <fullName evidence="4">ROK family protein</fullName>
    </submittedName>
</protein>
<comment type="function">
    <text evidence="1">Transcriptional repressor of xylose-utilizing enzymes.</text>
</comment>
<dbReference type="Gene3D" id="1.10.10.10">
    <property type="entry name" value="Winged helix-like DNA-binding domain superfamily/Winged helix DNA-binding domain"/>
    <property type="match status" value="1"/>
</dbReference>
<accession>A0A2P6MIC0</accession>
<dbReference type="GO" id="GO:0042732">
    <property type="term" value="P:D-xylose metabolic process"/>
    <property type="evidence" value="ECO:0007669"/>
    <property type="project" value="UniProtKB-KW"/>
</dbReference>
<dbReference type="AlphaFoldDB" id="A0A2P6MIC0"/>
<evidence type="ECO:0000313" key="5">
    <source>
        <dbReference type="Proteomes" id="UP000243650"/>
    </source>
</evidence>
<dbReference type="Pfam" id="PF00480">
    <property type="entry name" value="ROK"/>
    <property type="match status" value="1"/>
</dbReference>
<reference evidence="4 5" key="1">
    <citation type="submission" date="2018-03" db="EMBL/GenBank/DDBJ databases">
        <title>Bacillus urumqiensis sp. nov., a moderately haloalkaliphilic bacterium isolated from a salt lake.</title>
        <authorList>
            <person name="Zhao B."/>
            <person name="Liao Z."/>
        </authorList>
    </citation>
    <scope>NUCLEOTIDE SEQUENCE [LARGE SCALE GENOMIC DNA]</scope>
    <source>
        <strain evidence="4 5">BZ-SZ-XJ18</strain>
    </source>
</reference>
<evidence type="ECO:0000313" key="4">
    <source>
        <dbReference type="EMBL" id="PRO66034.1"/>
    </source>
</evidence>
<evidence type="ECO:0000256" key="3">
    <source>
        <dbReference type="ARBA" id="ARBA00022629"/>
    </source>
</evidence>
<keyword evidence="3" id="KW-0119">Carbohydrate metabolism</keyword>
<dbReference type="InterPro" id="IPR036390">
    <property type="entry name" value="WH_DNA-bd_sf"/>
</dbReference>
<dbReference type="EMBL" id="PVNS01000005">
    <property type="protein sequence ID" value="PRO66034.1"/>
    <property type="molecule type" value="Genomic_DNA"/>
</dbReference>
<keyword evidence="5" id="KW-1185">Reference proteome</keyword>
<proteinExistence type="inferred from homology"/>